<evidence type="ECO:0000256" key="1">
    <source>
        <dbReference type="SAM" id="MobiDB-lite"/>
    </source>
</evidence>
<dbReference type="Proteomes" id="UP000193450">
    <property type="component" value="Chromosome"/>
</dbReference>
<dbReference type="GO" id="GO:0003824">
    <property type="term" value="F:catalytic activity"/>
    <property type="evidence" value="ECO:0007669"/>
    <property type="project" value="InterPro"/>
</dbReference>
<dbReference type="KEGG" id="osg:BST96_16975"/>
<name>A0A1X9NGY2_9GAMM</name>
<dbReference type="InterPro" id="IPR050509">
    <property type="entry name" value="CoA-transferase_III"/>
</dbReference>
<dbReference type="RefSeq" id="WP_085759838.1">
    <property type="nucleotide sequence ID" value="NZ_CP019343.1"/>
</dbReference>
<organism evidence="2 3">
    <name type="scientific">Oceanicoccus sagamiensis</name>
    <dbReference type="NCBI Taxonomy" id="716816"/>
    <lineage>
        <taxon>Bacteria</taxon>
        <taxon>Pseudomonadati</taxon>
        <taxon>Pseudomonadota</taxon>
        <taxon>Gammaproteobacteria</taxon>
        <taxon>Cellvibrionales</taxon>
        <taxon>Spongiibacteraceae</taxon>
        <taxon>Oceanicoccus</taxon>
    </lineage>
</organism>
<evidence type="ECO:0000313" key="3">
    <source>
        <dbReference type="Proteomes" id="UP000193450"/>
    </source>
</evidence>
<dbReference type="Gene3D" id="3.40.50.10540">
    <property type="entry name" value="Crotonobetainyl-coa:carnitine coa-transferase, domain 1"/>
    <property type="match status" value="1"/>
</dbReference>
<dbReference type="EMBL" id="CP019343">
    <property type="protein sequence ID" value="ARN75652.1"/>
    <property type="molecule type" value="Genomic_DNA"/>
</dbReference>
<accession>A0A1X9NGY2</accession>
<sequence>MGPLAGLKVIELMGLGPAPFCSMLLADMGAEVILVERKAGDAKPVEVTRRNRRSIALNLKQQQGIDTLLALVDKADVLIEGFRPGVTERLGIGPEVCLERNPGLIYGRMTGWGQEGPMASAAGHDINYISLTGALHAIGRKGDAPVPPLNLVGDYGGGSMYLAFGILSALYERQQSGKGQVIDAAMVDGAASLMTLFHDLREMGSFTAERGAHFLNTGAPHYEVYETKTDATVDKQYISVGPLEPQFYDLLIDTLGLNREDFYPQADESQWPRRKEILAAVFLTRSRQEWCDLLEGSDACFSPVLSMWEAPEHHHMKARGTFIDIEGVQQPAPAPRFSRSQPAVPVPPRRPGEDSVQVLQDYGFDAEAIEQLLASGAVMQ</sequence>
<dbReference type="PANTHER" id="PTHR48228:SF5">
    <property type="entry name" value="ALPHA-METHYLACYL-COA RACEMASE"/>
    <property type="match status" value="1"/>
</dbReference>
<dbReference type="AlphaFoldDB" id="A0A1X9NGY2"/>
<evidence type="ECO:0000313" key="2">
    <source>
        <dbReference type="EMBL" id="ARN75652.1"/>
    </source>
</evidence>
<dbReference type="OrthoDB" id="9058532at2"/>
<reference evidence="2 3" key="1">
    <citation type="submission" date="2016-11" db="EMBL/GenBank/DDBJ databases">
        <title>Trade-off between light-utilization and light-protection in marine flavobacteria.</title>
        <authorList>
            <person name="Kumagai Y."/>
        </authorList>
    </citation>
    <scope>NUCLEOTIDE SEQUENCE [LARGE SCALE GENOMIC DNA]</scope>
    <source>
        <strain evidence="2 3">NBRC 107125</strain>
    </source>
</reference>
<dbReference type="Gene3D" id="3.30.1540.10">
    <property type="entry name" value="formyl-coa transferase, domain 3"/>
    <property type="match status" value="1"/>
</dbReference>
<dbReference type="InterPro" id="IPR023606">
    <property type="entry name" value="CoA-Trfase_III_dom_1_sf"/>
</dbReference>
<protein>
    <submittedName>
        <fullName evidence="2">Carnitine dehydratase</fullName>
    </submittedName>
</protein>
<keyword evidence="3" id="KW-1185">Reference proteome</keyword>
<feature type="region of interest" description="Disordered" evidence="1">
    <location>
        <begin position="333"/>
        <end position="352"/>
    </location>
</feature>
<dbReference type="Pfam" id="PF02515">
    <property type="entry name" value="CoA_transf_3"/>
    <property type="match status" value="1"/>
</dbReference>
<dbReference type="InterPro" id="IPR044855">
    <property type="entry name" value="CoA-Trfase_III_dom3_sf"/>
</dbReference>
<dbReference type="InterPro" id="IPR003673">
    <property type="entry name" value="CoA-Trfase_fam_III"/>
</dbReference>
<dbReference type="SUPFAM" id="SSF89796">
    <property type="entry name" value="CoA-transferase family III (CaiB/BaiF)"/>
    <property type="match status" value="1"/>
</dbReference>
<dbReference type="PANTHER" id="PTHR48228">
    <property type="entry name" value="SUCCINYL-COA--D-CITRAMALATE COA-TRANSFERASE"/>
    <property type="match status" value="1"/>
</dbReference>
<dbReference type="STRING" id="716816.BST96_16975"/>
<gene>
    <name evidence="2" type="ORF">BST96_16975</name>
</gene>
<proteinExistence type="predicted"/>